<reference evidence="2" key="1">
    <citation type="submission" date="2022-11" db="EMBL/GenBank/DDBJ databases">
        <title>Larsenimonas rhizosphaerae sp. nov., isolated from a tidal mudflat.</title>
        <authorList>
            <person name="Lee S.D."/>
            <person name="Kim I.S."/>
        </authorList>
    </citation>
    <scope>NUCLEOTIDE SEQUENCE</scope>
    <source>
        <strain evidence="2">GH2-1</strain>
    </source>
</reference>
<dbReference type="AlphaFoldDB" id="A0AA42CTN6"/>
<protein>
    <submittedName>
        <fullName evidence="2">Alpha/beta fold hydrolase</fullName>
    </submittedName>
</protein>
<organism evidence="2 3">
    <name type="scientific">Larsenimonas rhizosphaerae</name>
    <dbReference type="NCBI Taxonomy" id="2944682"/>
    <lineage>
        <taxon>Bacteria</taxon>
        <taxon>Pseudomonadati</taxon>
        <taxon>Pseudomonadota</taxon>
        <taxon>Gammaproteobacteria</taxon>
        <taxon>Oceanospirillales</taxon>
        <taxon>Halomonadaceae</taxon>
        <taxon>Larsenimonas</taxon>
    </lineage>
</organism>
<gene>
    <name evidence="2" type="ORF">OQ287_03275</name>
</gene>
<dbReference type="SUPFAM" id="SSF53474">
    <property type="entry name" value="alpha/beta-Hydrolases"/>
    <property type="match status" value="1"/>
</dbReference>
<sequence>MNTALYLLPGWPFRAEVMHPLAQALQTHGYSTHCLELPWHIEPDDTGWLDTLAHQLPDHAWVLGWSLGGMLAHALAQRPGTTIARVITLGANARFTQSTEWRSALPADTLHHFTRQFSDTPDRVIKRFLALCAYPHRGAPTLKQYLSTAPAAELARGLHLLGRLDNRSDMTHCRHDAFFAELDALVPSTARNDMKHLYSSHFHGTLMPGMTHADLVTNPATIASIASILTGGAS</sequence>
<dbReference type="EMBL" id="JAPIVE010000001">
    <property type="protein sequence ID" value="MCX2523251.1"/>
    <property type="molecule type" value="Genomic_DNA"/>
</dbReference>
<dbReference type="RefSeq" id="WP_265895568.1">
    <property type="nucleotide sequence ID" value="NZ_JAPIVE010000001.1"/>
</dbReference>
<comment type="caution">
    <text evidence="2">The sequence shown here is derived from an EMBL/GenBank/DDBJ whole genome shotgun (WGS) entry which is preliminary data.</text>
</comment>
<dbReference type="GO" id="GO:0016787">
    <property type="term" value="F:hydrolase activity"/>
    <property type="evidence" value="ECO:0007669"/>
    <property type="project" value="UniProtKB-KW"/>
</dbReference>
<evidence type="ECO:0000313" key="2">
    <source>
        <dbReference type="EMBL" id="MCX2523251.1"/>
    </source>
</evidence>
<name>A0AA42CTN6_9GAMM</name>
<dbReference type="InterPro" id="IPR029058">
    <property type="entry name" value="AB_hydrolase_fold"/>
</dbReference>
<dbReference type="Proteomes" id="UP001165678">
    <property type="component" value="Unassembled WGS sequence"/>
</dbReference>
<keyword evidence="2" id="KW-0378">Hydrolase</keyword>
<evidence type="ECO:0000313" key="3">
    <source>
        <dbReference type="Proteomes" id="UP001165678"/>
    </source>
</evidence>
<keyword evidence="3" id="KW-1185">Reference proteome</keyword>
<proteinExistence type="predicted"/>
<dbReference type="Gene3D" id="3.40.50.1820">
    <property type="entry name" value="alpha/beta hydrolase"/>
    <property type="match status" value="1"/>
</dbReference>
<dbReference type="Pfam" id="PF12697">
    <property type="entry name" value="Abhydrolase_6"/>
    <property type="match status" value="1"/>
</dbReference>
<feature type="domain" description="AB hydrolase-1" evidence="1">
    <location>
        <begin position="6"/>
        <end position="223"/>
    </location>
</feature>
<evidence type="ECO:0000259" key="1">
    <source>
        <dbReference type="Pfam" id="PF12697"/>
    </source>
</evidence>
<accession>A0AA42CTN6</accession>
<dbReference type="InterPro" id="IPR000073">
    <property type="entry name" value="AB_hydrolase_1"/>
</dbReference>